<name>A0A5C4VND5_9ACTN</name>
<dbReference type="AlphaFoldDB" id="A0A5C4VND5"/>
<evidence type="ECO:0000256" key="1">
    <source>
        <dbReference type="SAM" id="MobiDB-lite"/>
    </source>
</evidence>
<sequence>MPVRRIQQRVDLDQSVLVDLPDVEVPPIGCLLSFGFGPLGVEPQHRLRDEAFELRPADAGGGEQLPIDERRRLRAQGAGEVGAPFGPPRRQPPGQDRVVDVGQPPGALDHPPDVRLPTIRGAAEDRDQLHQRELADQRGTFPGDRDAGVEVALGDRGNARWSGDDVIGGPGDDAGPFADHEGFAVPDPRHAARTAELLSSGAGFRDP</sequence>
<keyword evidence="3" id="KW-1185">Reference proteome</keyword>
<comment type="caution">
    <text evidence="2">The sequence shown here is derived from an EMBL/GenBank/DDBJ whole genome shotgun (WGS) entry which is preliminary data.</text>
</comment>
<feature type="compositionally biased region" description="Basic and acidic residues" evidence="1">
    <location>
        <begin position="122"/>
        <end position="136"/>
    </location>
</feature>
<reference evidence="2 3" key="1">
    <citation type="journal article" date="2016" name="Int. J. Syst. Evol. Microbiol.">
        <title>Nocardioides albidus sp. nov., an actinobacterium isolated from garden soil.</title>
        <authorList>
            <person name="Singh H."/>
            <person name="Du J."/>
            <person name="Trinh H."/>
            <person name="Won K."/>
            <person name="Yang J.E."/>
            <person name="Yin C."/>
            <person name="Kook M."/>
            <person name="Yi T.H."/>
        </authorList>
    </citation>
    <scope>NUCLEOTIDE SEQUENCE [LARGE SCALE GENOMIC DNA]</scope>
    <source>
        <strain evidence="2 3">CCTCC AB 2015297</strain>
    </source>
</reference>
<dbReference type="EMBL" id="VDMP01000026">
    <property type="protein sequence ID" value="TNM37372.1"/>
    <property type="molecule type" value="Genomic_DNA"/>
</dbReference>
<organism evidence="2 3">
    <name type="scientific">Nocardioides albidus</name>
    <dbReference type="NCBI Taxonomy" id="1517589"/>
    <lineage>
        <taxon>Bacteria</taxon>
        <taxon>Bacillati</taxon>
        <taxon>Actinomycetota</taxon>
        <taxon>Actinomycetes</taxon>
        <taxon>Propionibacteriales</taxon>
        <taxon>Nocardioidaceae</taxon>
        <taxon>Nocardioides</taxon>
    </lineage>
</organism>
<evidence type="ECO:0000313" key="3">
    <source>
        <dbReference type="Proteomes" id="UP000313231"/>
    </source>
</evidence>
<dbReference type="Proteomes" id="UP000313231">
    <property type="component" value="Unassembled WGS sequence"/>
</dbReference>
<proteinExistence type="predicted"/>
<accession>A0A5C4VND5</accession>
<gene>
    <name evidence="2" type="ORF">FHP29_16165</name>
</gene>
<protein>
    <submittedName>
        <fullName evidence="2">Uncharacterized protein</fullName>
    </submittedName>
</protein>
<feature type="region of interest" description="Disordered" evidence="1">
    <location>
        <begin position="57"/>
        <end position="185"/>
    </location>
</feature>
<evidence type="ECO:0000313" key="2">
    <source>
        <dbReference type="EMBL" id="TNM37372.1"/>
    </source>
</evidence>